<keyword evidence="2" id="KW-1185">Reference proteome</keyword>
<dbReference type="EMBL" id="HE601409">
    <property type="protein sequence ID" value="CAR98317.1"/>
    <property type="molecule type" value="Genomic_DNA"/>
</dbReference>
<dbReference type="Proteomes" id="UP000008549">
    <property type="component" value="Unassembled WGS sequence"/>
</dbReference>
<dbReference type="RefSeq" id="XP_045097890.1">
    <property type="nucleotide sequence ID" value="XM_045240129.1"/>
</dbReference>
<reference evidence="1 2" key="1">
    <citation type="journal article" date="2003" name="PLoS Biol.">
        <title>The genome sequence of Caenorhabditis briggsae: a platform for comparative genomics.</title>
        <authorList>
            <person name="Stein L.D."/>
            <person name="Bao Z."/>
            <person name="Blasiar D."/>
            <person name="Blumenthal T."/>
            <person name="Brent M.R."/>
            <person name="Chen N."/>
            <person name="Chinwalla A."/>
            <person name="Clarke L."/>
            <person name="Clee C."/>
            <person name="Coghlan A."/>
            <person name="Coulson A."/>
            <person name="D'Eustachio P."/>
            <person name="Fitch D.H."/>
            <person name="Fulton L.A."/>
            <person name="Fulton R.E."/>
            <person name="Griffiths-Jones S."/>
            <person name="Harris T.W."/>
            <person name="Hillier L.W."/>
            <person name="Kamath R."/>
            <person name="Kuwabara P.E."/>
            <person name="Mardis E.R."/>
            <person name="Marra M.A."/>
            <person name="Miner T.L."/>
            <person name="Minx P."/>
            <person name="Mullikin J.C."/>
            <person name="Plumb R.W."/>
            <person name="Rogers J."/>
            <person name="Schein J.E."/>
            <person name="Sohrmann M."/>
            <person name="Spieth J."/>
            <person name="Stajich J.E."/>
            <person name="Wei C."/>
            <person name="Willey D."/>
            <person name="Wilson R.K."/>
            <person name="Durbin R."/>
            <person name="Waterston R.H."/>
        </authorList>
    </citation>
    <scope>NUCLEOTIDE SEQUENCE [LARGE SCALE GENOMIC DNA]</scope>
    <source>
        <strain evidence="1 2">AF16</strain>
    </source>
</reference>
<dbReference type="AlphaFoldDB" id="B6IEI7"/>
<sequence length="141" mass="16595">MHLMRVLASKKMDHKKQRQRLSIINVWRDPTAVLQIWIKITVEKKHKESDQLNESNETSSSGNVALKVFFSQGIVCRSHEAYSVFGLRFRSVTIRIPRHHTPDIFFREDRKCIFLEEKNSMCTRTRSFTYSNSLSHLDPDT</sequence>
<dbReference type="InParanoid" id="B6IEI7"/>
<reference evidence="1 2" key="2">
    <citation type="journal article" date="2011" name="PLoS Genet.">
        <title>Caenorhabditis briggsae recombinant inbred line genotypes reveal inter-strain incompatibility and the evolution of recombination.</title>
        <authorList>
            <person name="Ross J.A."/>
            <person name="Koboldt D.C."/>
            <person name="Staisch J.E."/>
            <person name="Chamberlin H.M."/>
            <person name="Gupta B.P."/>
            <person name="Miller R.D."/>
            <person name="Baird S.E."/>
            <person name="Haag E.S."/>
        </authorList>
    </citation>
    <scope>NUCLEOTIDE SEQUENCE [LARGE SCALE GENOMIC DNA]</scope>
    <source>
        <strain evidence="1 2">AF16</strain>
    </source>
</reference>
<dbReference type="HOGENOM" id="CLU_1827039_0_0_1"/>
<dbReference type="KEGG" id="cbr:CBG_27892"/>
<proteinExistence type="predicted"/>
<protein>
    <submittedName>
        <fullName evidence="1">Protein CBG27892</fullName>
    </submittedName>
</protein>
<evidence type="ECO:0000313" key="1">
    <source>
        <dbReference type="EMBL" id="CAR98317.1"/>
    </source>
</evidence>
<dbReference type="GeneID" id="68919341"/>
<organism evidence="1 2">
    <name type="scientific">Caenorhabditis briggsae</name>
    <dbReference type="NCBI Taxonomy" id="6238"/>
    <lineage>
        <taxon>Eukaryota</taxon>
        <taxon>Metazoa</taxon>
        <taxon>Ecdysozoa</taxon>
        <taxon>Nematoda</taxon>
        <taxon>Chromadorea</taxon>
        <taxon>Rhabditida</taxon>
        <taxon>Rhabditina</taxon>
        <taxon>Rhabditomorpha</taxon>
        <taxon>Rhabditoidea</taxon>
        <taxon>Rhabditidae</taxon>
        <taxon>Peloderinae</taxon>
        <taxon>Caenorhabditis</taxon>
    </lineage>
</organism>
<dbReference type="CTD" id="68919341"/>
<gene>
    <name evidence="1" type="ORF">CBG27892</name>
    <name evidence="1" type="ORF">CBG_27892</name>
</gene>
<accession>B6IEI7</accession>
<name>B6IEI7_CAEBR</name>
<evidence type="ECO:0000313" key="2">
    <source>
        <dbReference type="Proteomes" id="UP000008549"/>
    </source>
</evidence>